<dbReference type="Gene3D" id="3.50.50.60">
    <property type="entry name" value="FAD/NAD(P)-binding domain"/>
    <property type="match status" value="1"/>
</dbReference>
<protein>
    <submittedName>
        <fullName evidence="1">Putative secreted protein</fullName>
    </submittedName>
</protein>
<proteinExistence type="predicted"/>
<accession>A0A3B0VNJ6</accession>
<dbReference type="SUPFAM" id="SSF51905">
    <property type="entry name" value="FAD/NAD(P)-binding domain"/>
    <property type="match status" value="1"/>
</dbReference>
<dbReference type="Pfam" id="PF13738">
    <property type="entry name" value="Pyr_redox_3"/>
    <property type="match status" value="1"/>
</dbReference>
<dbReference type="AlphaFoldDB" id="A0A3B0VNJ6"/>
<feature type="non-terminal residue" evidence="1">
    <location>
        <position position="1"/>
    </location>
</feature>
<dbReference type="InterPro" id="IPR036188">
    <property type="entry name" value="FAD/NAD-bd_sf"/>
</dbReference>
<reference evidence="1" key="1">
    <citation type="submission" date="2018-06" db="EMBL/GenBank/DDBJ databases">
        <authorList>
            <person name="Zhirakovskaya E."/>
        </authorList>
    </citation>
    <scope>NUCLEOTIDE SEQUENCE</scope>
</reference>
<name>A0A3B0VNJ6_9ZZZZ</name>
<dbReference type="EMBL" id="UOEU01000705">
    <property type="protein sequence ID" value="VAW38439.1"/>
    <property type="molecule type" value="Genomic_DNA"/>
</dbReference>
<sequence>HLERYANKTIAVVGGGHSAINALLDLGDIQENHPATQILWILRKKQVSEALGGKENDALPERGLLGKRMEEMIDAGKLQVYTPFYTTQIEANREGVTLIGDTSDGEKRLYADEIIAATGARPDLSFLREVRMELDASVESTPTLAPLIDPNLHSCGTVPPHGEAELRHPEANFYIVGNKSYGRAPTFLLITGYEQVRSVVAAIVGDWQAAQEVRLILPETGVCNVTLPKEESNDAVCCTPALTQERCCTPAESADQCCTPVAEPEVKDGFQLAVVANACC</sequence>
<evidence type="ECO:0000313" key="1">
    <source>
        <dbReference type="EMBL" id="VAW38439.1"/>
    </source>
</evidence>
<organism evidence="1">
    <name type="scientific">hydrothermal vent metagenome</name>
    <dbReference type="NCBI Taxonomy" id="652676"/>
    <lineage>
        <taxon>unclassified sequences</taxon>
        <taxon>metagenomes</taxon>
        <taxon>ecological metagenomes</taxon>
    </lineage>
</organism>
<gene>
    <name evidence="1" type="ORF">MNBD_CHLOROFLEXI01-3418</name>
</gene>